<dbReference type="Gene3D" id="3.40.470.10">
    <property type="entry name" value="Uracil-DNA glycosylase-like domain"/>
    <property type="match status" value="1"/>
</dbReference>
<accession>A0A3N4UR74</accession>
<reference evidence="2 3" key="1">
    <citation type="submission" date="2018-11" db="EMBL/GenBank/DDBJ databases">
        <title>Genomic Encyclopedia of Type Strains, Phase IV (KMG-IV): sequencing the most valuable type-strain genomes for metagenomic binning, comparative biology and taxonomic classification.</title>
        <authorList>
            <person name="Goeker M."/>
        </authorList>
    </citation>
    <scope>NUCLEOTIDE SEQUENCE [LARGE SCALE GENOMIC DNA]</scope>
    <source>
        <strain evidence="2 3">DSM 104731</strain>
    </source>
</reference>
<dbReference type="InterPro" id="IPR047124">
    <property type="entry name" value="HI_0220.2"/>
</dbReference>
<evidence type="ECO:0000259" key="1">
    <source>
        <dbReference type="SMART" id="SM00986"/>
    </source>
</evidence>
<dbReference type="EMBL" id="RKQK01000002">
    <property type="protein sequence ID" value="RPE67457.1"/>
    <property type="molecule type" value="Genomic_DNA"/>
</dbReference>
<protein>
    <submittedName>
        <fullName evidence="2">Uracil-DNA glycosylase</fullName>
    </submittedName>
</protein>
<dbReference type="PANTHER" id="PTHR42160">
    <property type="entry name" value="URACIL-DNA GLYCOSYLASE SUPERFAMILY PROTEIN"/>
    <property type="match status" value="1"/>
</dbReference>
<organism evidence="2 3">
    <name type="scientific">Pacificibacter maritimus</name>
    <dbReference type="NCBI Taxonomy" id="762213"/>
    <lineage>
        <taxon>Bacteria</taxon>
        <taxon>Pseudomonadati</taxon>
        <taxon>Pseudomonadota</taxon>
        <taxon>Alphaproteobacteria</taxon>
        <taxon>Rhodobacterales</taxon>
        <taxon>Roseobacteraceae</taxon>
        <taxon>Pacificibacter</taxon>
    </lineage>
</organism>
<gene>
    <name evidence="2" type="ORF">EDD53_1866</name>
</gene>
<keyword evidence="3" id="KW-1185">Reference proteome</keyword>
<dbReference type="SMART" id="SM00987">
    <property type="entry name" value="UreE_C"/>
    <property type="match status" value="1"/>
</dbReference>
<evidence type="ECO:0000313" key="3">
    <source>
        <dbReference type="Proteomes" id="UP000269689"/>
    </source>
</evidence>
<comment type="caution">
    <text evidence="2">The sequence shown here is derived from an EMBL/GenBank/DDBJ whole genome shotgun (WGS) entry which is preliminary data.</text>
</comment>
<dbReference type="SMART" id="SM00986">
    <property type="entry name" value="UDG"/>
    <property type="match status" value="1"/>
</dbReference>
<proteinExistence type="predicted"/>
<dbReference type="PANTHER" id="PTHR42160:SF1">
    <property type="entry name" value="URACIL-DNA GLYCOSYLASE SUPERFAMILY PROTEIN"/>
    <property type="match status" value="1"/>
</dbReference>
<feature type="domain" description="Uracil-DNA glycosylase-like" evidence="1">
    <location>
        <begin position="33"/>
        <end position="190"/>
    </location>
</feature>
<dbReference type="SUPFAM" id="SSF52141">
    <property type="entry name" value="Uracil-DNA glycosylase-like"/>
    <property type="match status" value="1"/>
</dbReference>
<dbReference type="Pfam" id="PF03167">
    <property type="entry name" value="UDG"/>
    <property type="match status" value="1"/>
</dbReference>
<name>A0A3N4UR74_9RHOB</name>
<dbReference type="AlphaFoldDB" id="A0A3N4UR74"/>
<dbReference type="Proteomes" id="UP000269689">
    <property type="component" value="Unassembled WGS sequence"/>
</dbReference>
<dbReference type="InterPro" id="IPR036895">
    <property type="entry name" value="Uracil-DNA_glycosylase-like_sf"/>
</dbReference>
<dbReference type="CDD" id="cd10033">
    <property type="entry name" value="UDG_like"/>
    <property type="match status" value="1"/>
</dbReference>
<sequence length="198" mass="22337">MRRLEQNAKMNDLKRSMAGCTLCSDLPLGPRPIFKISSRVKILIAGQAPGRLAHISGKAFDDPSGDRLRRWLGVGREQFYDDPRLGILPMGLCFPGSGARGDLAPRDICAQTWRSAALASMTDIELTIILGKHALAWHLPDQKRHTISQSVMKTFSINGPELVMPHPSPRNAMWFKRQPWFETEMIPRLQQKVRELLD</sequence>
<evidence type="ECO:0000313" key="2">
    <source>
        <dbReference type="EMBL" id="RPE67457.1"/>
    </source>
</evidence>
<dbReference type="InterPro" id="IPR005122">
    <property type="entry name" value="Uracil-DNA_glycosylase-like"/>
</dbReference>